<proteinExistence type="predicted"/>
<evidence type="ECO:0000313" key="3">
    <source>
        <dbReference type="Proteomes" id="UP000297638"/>
    </source>
</evidence>
<keyword evidence="1" id="KW-0472">Membrane</keyword>
<dbReference type="EMBL" id="SPDS01000001">
    <property type="protein sequence ID" value="TFH55945.1"/>
    <property type="molecule type" value="Genomic_DNA"/>
</dbReference>
<keyword evidence="1" id="KW-0812">Transmembrane</keyword>
<dbReference type="InterPro" id="IPR036259">
    <property type="entry name" value="MFS_trans_sf"/>
</dbReference>
<dbReference type="AlphaFoldDB" id="A0A4Y8TUS7"/>
<dbReference type="Proteomes" id="UP000297638">
    <property type="component" value="Unassembled WGS sequence"/>
</dbReference>
<feature type="transmembrane region" description="Helical" evidence="1">
    <location>
        <begin position="116"/>
        <end position="133"/>
    </location>
</feature>
<organism evidence="2 3">
    <name type="scientific">Glutamicibacter arilaitensis</name>
    <dbReference type="NCBI Taxonomy" id="256701"/>
    <lineage>
        <taxon>Bacteria</taxon>
        <taxon>Bacillati</taxon>
        <taxon>Actinomycetota</taxon>
        <taxon>Actinomycetes</taxon>
        <taxon>Micrococcales</taxon>
        <taxon>Micrococcaceae</taxon>
        <taxon>Glutamicibacter</taxon>
    </lineage>
</organism>
<evidence type="ECO:0000313" key="2">
    <source>
        <dbReference type="EMBL" id="TFH55945.1"/>
    </source>
</evidence>
<keyword evidence="1" id="KW-1133">Transmembrane helix</keyword>
<gene>
    <name evidence="2" type="ORF">EXY26_02425</name>
</gene>
<dbReference type="RefSeq" id="WP_134779240.1">
    <property type="nucleotide sequence ID" value="NZ_SPDS01000001.1"/>
</dbReference>
<reference evidence="2 3" key="1">
    <citation type="submission" date="2019-03" db="EMBL/GenBank/DDBJ databases">
        <title>Glutamicibacter sp. LJH19 genome.</title>
        <authorList>
            <person name="Sinai Borker S."/>
            <person name="Kumar R."/>
        </authorList>
    </citation>
    <scope>NUCLEOTIDE SEQUENCE [LARGE SCALE GENOMIC DNA]</scope>
    <source>
        <strain evidence="2 3">LJH19</strain>
    </source>
</reference>
<feature type="transmembrane region" description="Helical" evidence="1">
    <location>
        <begin position="40"/>
        <end position="61"/>
    </location>
</feature>
<protein>
    <recommendedName>
        <fullName evidence="4">MFS transporter</fullName>
    </recommendedName>
</protein>
<accession>A0A4Y8TUS7</accession>
<evidence type="ECO:0008006" key="4">
    <source>
        <dbReference type="Google" id="ProtNLM"/>
    </source>
</evidence>
<sequence length="154" mass="16017">MGYGISLGLASAQLTGTVLQLVPEVISGQRSATQSTVRQIGLAMGPAVSGAVLSVSLVMTLPAQLESQGMVGQQAAKLAEATPQSAGTNINQLYMQADSANTIDAFNAGIAQATQISTMVAAAFLLLGAMRVWQLRMCKQPVREQRPMLPGTNN</sequence>
<dbReference type="SUPFAM" id="SSF103473">
    <property type="entry name" value="MFS general substrate transporter"/>
    <property type="match status" value="1"/>
</dbReference>
<comment type="caution">
    <text evidence="2">The sequence shown here is derived from an EMBL/GenBank/DDBJ whole genome shotgun (WGS) entry which is preliminary data.</text>
</comment>
<name>A0A4Y8TUS7_9MICC</name>
<evidence type="ECO:0000256" key="1">
    <source>
        <dbReference type="SAM" id="Phobius"/>
    </source>
</evidence>